<organism evidence="6 7">
    <name type="scientific">Knufia obscura</name>
    <dbReference type="NCBI Taxonomy" id="1635080"/>
    <lineage>
        <taxon>Eukaryota</taxon>
        <taxon>Fungi</taxon>
        <taxon>Dikarya</taxon>
        <taxon>Ascomycota</taxon>
        <taxon>Pezizomycotina</taxon>
        <taxon>Eurotiomycetes</taxon>
        <taxon>Chaetothyriomycetidae</taxon>
        <taxon>Chaetothyriales</taxon>
        <taxon>Trichomeriaceae</taxon>
        <taxon>Knufia</taxon>
    </lineage>
</organism>
<feature type="domain" description="Protein kinase" evidence="5">
    <location>
        <begin position="329"/>
        <end position="643"/>
    </location>
</feature>
<keyword evidence="7" id="KW-1185">Reference proteome</keyword>
<evidence type="ECO:0000256" key="4">
    <source>
        <dbReference type="SAM" id="MobiDB-lite"/>
    </source>
</evidence>
<feature type="compositionally biased region" description="Basic and acidic residues" evidence="4">
    <location>
        <begin position="136"/>
        <end position="149"/>
    </location>
</feature>
<gene>
    <name evidence="6" type="ORF">PMZ80_009344</name>
</gene>
<dbReference type="InterPro" id="IPR000719">
    <property type="entry name" value="Prot_kinase_dom"/>
</dbReference>
<feature type="region of interest" description="Disordered" evidence="4">
    <location>
        <begin position="27"/>
        <end position="76"/>
    </location>
</feature>
<feature type="region of interest" description="Disordered" evidence="4">
    <location>
        <begin position="222"/>
        <end position="321"/>
    </location>
</feature>
<reference evidence="6 7" key="1">
    <citation type="journal article" date="2023" name="Res Sq">
        <title>Genomic and morphological characterization of Knufia obscura isolated from the Mars 2020 spacecraft assembly facility.</title>
        <authorList>
            <person name="Chander A.M."/>
            <person name="Teixeira M.M."/>
            <person name="Singh N.K."/>
            <person name="Williams M.P."/>
            <person name="Parker C.W."/>
            <person name="Leo P."/>
            <person name="Stajich J.E."/>
            <person name="Torok T."/>
            <person name="Tighe S."/>
            <person name="Mason C.E."/>
            <person name="Venkateswaran K."/>
        </authorList>
    </citation>
    <scope>NUCLEOTIDE SEQUENCE [LARGE SCALE GENOMIC DNA]</scope>
    <source>
        <strain evidence="6 7">CCFEE 5817</strain>
    </source>
</reference>
<feature type="compositionally biased region" description="Basic and acidic residues" evidence="4">
    <location>
        <begin position="250"/>
        <end position="259"/>
    </location>
</feature>
<dbReference type="RefSeq" id="XP_064726464.1">
    <property type="nucleotide sequence ID" value="XM_064877739.1"/>
</dbReference>
<feature type="compositionally biased region" description="Low complexity" evidence="4">
    <location>
        <begin position="288"/>
        <end position="299"/>
    </location>
</feature>
<dbReference type="PROSITE" id="PS00107">
    <property type="entry name" value="PROTEIN_KINASE_ATP"/>
    <property type="match status" value="1"/>
</dbReference>
<dbReference type="PROSITE" id="PS00108">
    <property type="entry name" value="PROTEIN_KINASE_ST"/>
    <property type="match status" value="1"/>
</dbReference>
<accession>A0ABR0RDT5</accession>
<dbReference type="PANTHER" id="PTHR44167">
    <property type="entry name" value="OVARIAN-SPECIFIC SERINE/THREONINE-PROTEIN KINASE LOK-RELATED"/>
    <property type="match status" value="1"/>
</dbReference>
<evidence type="ECO:0000313" key="6">
    <source>
        <dbReference type="EMBL" id="KAK5938374.1"/>
    </source>
</evidence>
<dbReference type="GeneID" id="90002793"/>
<dbReference type="InterPro" id="IPR017441">
    <property type="entry name" value="Protein_kinase_ATP_BS"/>
</dbReference>
<name>A0ABR0RDT5_9EURO</name>
<evidence type="ECO:0000259" key="5">
    <source>
        <dbReference type="PROSITE" id="PS50011"/>
    </source>
</evidence>
<keyword evidence="2 3" id="KW-0067">ATP-binding</keyword>
<dbReference type="Pfam" id="PF00069">
    <property type="entry name" value="Pkinase"/>
    <property type="match status" value="1"/>
</dbReference>
<comment type="caution">
    <text evidence="6">The sequence shown here is derived from an EMBL/GenBank/DDBJ whole genome shotgun (WGS) entry which is preliminary data.</text>
</comment>
<dbReference type="SUPFAM" id="SSF56112">
    <property type="entry name" value="Protein kinase-like (PK-like)"/>
    <property type="match status" value="1"/>
</dbReference>
<dbReference type="Gene3D" id="3.30.200.20">
    <property type="entry name" value="Phosphorylase Kinase, domain 1"/>
    <property type="match status" value="1"/>
</dbReference>
<dbReference type="PROSITE" id="PS50011">
    <property type="entry name" value="PROTEIN_KINASE_DOM"/>
    <property type="match status" value="1"/>
</dbReference>
<dbReference type="EMBL" id="JAVHJV010000013">
    <property type="protein sequence ID" value="KAK5938374.1"/>
    <property type="molecule type" value="Genomic_DNA"/>
</dbReference>
<feature type="region of interest" description="Disordered" evidence="4">
    <location>
        <begin position="97"/>
        <end position="172"/>
    </location>
</feature>
<feature type="binding site" evidence="3">
    <location>
        <position position="366"/>
    </location>
    <ligand>
        <name>ATP</name>
        <dbReference type="ChEBI" id="CHEBI:30616"/>
    </ligand>
</feature>
<dbReference type="Gene3D" id="1.10.510.10">
    <property type="entry name" value="Transferase(Phosphotransferase) domain 1"/>
    <property type="match status" value="1"/>
</dbReference>
<evidence type="ECO:0000256" key="3">
    <source>
        <dbReference type="PROSITE-ProRule" id="PRU10141"/>
    </source>
</evidence>
<dbReference type="PANTHER" id="PTHR44167:SF24">
    <property type="entry name" value="SERINE_THREONINE-PROTEIN KINASE CHK2"/>
    <property type="match status" value="1"/>
</dbReference>
<feature type="compositionally biased region" description="Basic and acidic residues" evidence="4">
    <location>
        <begin position="273"/>
        <end position="286"/>
    </location>
</feature>
<proteinExistence type="predicted"/>
<evidence type="ECO:0000313" key="7">
    <source>
        <dbReference type="Proteomes" id="UP001334248"/>
    </source>
</evidence>
<evidence type="ECO:0000256" key="2">
    <source>
        <dbReference type="ARBA" id="ARBA00022840"/>
    </source>
</evidence>
<protein>
    <recommendedName>
        <fullName evidence="5">Protein kinase domain-containing protein</fullName>
    </recommendedName>
</protein>
<feature type="compositionally biased region" description="Polar residues" evidence="4">
    <location>
        <begin position="222"/>
        <end position="241"/>
    </location>
</feature>
<dbReference type="InterPro" id="IPR011009">
    <property type="entry name" value="Kinase-like_dom_sf"/>
</dbReference>
<feature type="region of interest" description="Disordered" evidence="4">
    <location>
        <begin position="648"/>
        <end position="667"/>
    </location>
</feature>
<evidence type="ECO:0000256" key="1">
    <source>
        <dbReference type="ARBA" id="ARBA00022741"/>
    </source>
</evidence>
<dbReference type="InterPro" id="IPR008271">
    <property type="entry name" value="Ser/Thr_kinase_AS"/>
</dbReference>
<dbReference type="Proteomes" id="UP001334248">
    <property type="component" value="Unassembled WGS sequence"/>
</dbReference>
<sequence length="667" mass="73451">MAQEDIYTRTRGLKLDTYADEQHQLYDNTNDHHKRPLRPAYHGSAPSQDTILACPTPPIEIPGQQDDSVAVDGASHSTSDAFATRYLKEREMSLKFSDEARTSSGHRHSIPLEPANTSVQRRPRGRSLAQALAEPRSARAHSESDRSHYDPNTGRHLPQYSESPPNDEPHIGEARFPLLQRTVDALASRPVDMHPMSMTSASTMSPVEEVVVTPVDTEHHQVTSPININSPFVRPFSSSYESPRPRSQRKASERWREGEAAPDFFSRAGSLKKSADPTRRASRRDTQSSTKSPRSAASSFLRGFSMSTGGDDSAPPPVDAEGATVGEDYVLGKQIGYGGFSIIREVKQMSAQTGTQRTLAVKIVKKQIEGKTKAENDNAQAEFEHEVDLWRLLNHKHILPLEAVYELKEATFCFIPLNVGGTLFDLVNHNRQGIAPHLAVNYSYQLASALRYLHLDARVVHRDIKLENCLIDTTRGEPGLLRLCDFGLAEWISNDGDSAPGSSSSDISEKERTINKYFGPAESSTSAFAGGSLEYAAPEILRIASSSSGHVASGDVPPLQSIVSPAVDIWAMGVCIYAMLVGRRPFQDSFQPRVVMAILAGDWNKALLKEKAGEQAYKVVKNCLNMNSLRRPHIGEIIENPWFDDVRSSGEGSDADSESARASGWRL</sequence>
<dbReference type="SMART" id="SM00220">
    <property type="entry name" value="S_TKc"/>
    <property type="match status" value="1"/>
</dbReference>
<keyword evidence="1 3" id="KW-0547">Nucleotide-binding</keyword>